<dbReference type="EMBL" id="GL871031">
    <property type="protein sequence ID" value="EGC36285.1"/>
    <property type="molecule type" value="Genomic_DNA"/>
</dbReference>
<dbReference type="KEGG" id="dpp:DICPUDRAFT_97622"/>
<accession>F0ZIC9</accession>
<dbReference type="GeneID" id="10500903"/>
<feature type="compositionally biased region" description="Polar residues" evidence="1">
    <location>
        <begin position="29"/>
        <end position="41"/>
    </location>
</feature>
<dbReference type="InterPro" id="IPR021225">
    <property type="entry name" value="Tlde1_dom"/>
</dbReference>
<dbReference type="Pfam" id="PF10908">
    <property type="entry name" value="Tlde1_dom"/>
    <property type="match status" value="1"/>
</dbReference>
<organism evidence="3 4">
    <name type="scientific">Dictyostelium purpureum</name>
    <name type="common">Slime mold</name>
    <dbReference type="NCBI Taxonomy" id="5786"/>
    <lineage>
        <taxon>Eukaryota</taxon>
        <taxon>Amoebozoa</taxon>
        <taxon>Evosea</taxon>
        <taxon>Eumycetozoa</taxon>
        <taxon>Dictyostelia</taxon>
        <taxon>Dictyosteliales</taxon>
        <taxon>Dictyosteliaceae</taxon>
        <taxon>Dictyostelium</taxon>
    </lineage>
</organism>
<dbReference type="Gene3D" id="2.40.440.10">
    <property type="entry name" value="L,D-transpeptidase catalytic domain-like"/>
    <property type="match status" value="1"/>
</dbReference>
<dbReference type="OMA" id="MTWKYSQ"/>
<dbReference type="AlphaFoldDB" id="F0ZIC9"/>
<reference evidence="4" key="1">
    <citation type="journal article" date="2011" name="Genome Biol.">
        <title>Comparative genomics of the social amoebae Dictyostelium discoideum and Dictyostelium purpureum.</title>
        <authorList>
            <consortium name="US DOE Joint Genome Institute (JGI-PGF)"/>
            <person name="Sucgang R."/>
            <person name="Kuo A."/>
            <person name="Tian X."/>
            <person name="Salerno W."/>
            <person name="Parikh A."/>
            <person name="Feasley C.L."/>
            <person name="Dalin E."/>
            <person name="Tu H."/>
            <person name="Huang E."/>
            <person name="Barry K."/>
            <person name="Lindquist E."/>
            <person name="Shapiro H."/>
            <person name="Bruce D."/>
            <person name="Schmutz J."/>
            <person name="Salamov A."/>
            <person name="Fey P."/>
            <person name="Gaudet P."/>
            <person name="Anjard C."/>
            <person name="Babu M.M."/>
            <person name="Basu S."/>
            <person name="Bushmanova Y."/>
            <person name="van der Wel H."/>
            <person name="Katoh-Kurasawa M."/>
            <person name="Dinh C."/>
            <person name="Coutinho P.M."/>
            <person name="Saito T."/>
            <person name="Elias M."/>
            <person name="Schaap P."/>
            <person name="Kay R.R."/>
            <person name="Henrissat B."/>
            <person name="Eichinger L."/>
            <person name="Rivero F."/>
            <person name="Putnam N.H."/>
            <person name="West C.M."/>
            <person name="Loomis W.F."/>
            <person name="Chisholm R.L."/>
            <person name="Shaulsky G."/>
            <person name="Strassmann J.E."/>
            <person name="Queller D.C."/>
            <person name="Kuspa A."/>
            <person name="Grigoriev I.V."/>
        </authorList>
    </citation>
    <scope>NUCLEOTIDE SEQUENCE [LARGE SCALE GENOMIC DNA]</scope>
    <source>
        <strain evidence="4">QSDP1</strain>
    </source>
</reference>
<evidence type="ECO:0000259" key="2">
    <source>
        <dbReference type="Pfam" id="PF10908"/>
    </source>
</evidence>
<feature type="compositionally biased region" description="Basic and acidic residues" evidence="1">
    <location>
        <begin position="78"/>
        <end position="97"/>
    </location>
</feature>
<gene>
    <name evidence="3" type="ORF">DICPUDRAFT_97622</name>
</gene>
<proteinExistence type="predicted"/>
<dbReference type="VEuPathDB" id="AmoebaDB:DICPUDRAFT_97622"/>
<keyword evidence="4" id="KW-1185">Reference proteome</keyword>
<sequence length="134" mass="14813">MDQEWTYEQSTGKLYDSSNKHVATGYSGNGTHINKADSQGVKSKGPLPRGTYTMNEPRKSDKTGAYAMDLTPSPENNMEGRDSFQIHGDNSKGDKSASEGCIILSRDIREKMWTSNIHKLKVVDKVSQAKSAEQ</sequence>
<dbReference type="RefSeq" id="XP_003287163.1">
    <property type="nucleotide sequence ID" value="XM_003287115.1"/>
</dbReference>
<dbReference type="InterPro" id="IPR038063">
    <property type="entry name" value="Transpep_catalytic_dom"/>
</dbReference>
<evidence type="ECO:0000256" key="1">
    <source>
        <dbReference type="SAM" id="MobiDB-lite"/>
    </source>
</evidence>
<name>F0ZIC9_DICPU</name>
<dbReference type="InParanoid" id="F0ZIC9"/>
<protein>
    <recommendedName>
        <fullName evidence="2">Tlde1 domain-containing protein</fullName>
    </recommendedName>
</protein>
<evidence type="ECO:0000313" key="3">
    <source>
        <dbReference type="EMBL" id="EGC36285.1"/>
    </source>
</evidence>
<dbReference type="OrthoDB" id="9991655at2759"/>
<dbReference type="eggNOG" id="ENOG502RIN8">
    <property type="taxonomic scope" value="Eukaryota"/>
</dbReference>
<evidence type="ECO:0000313" key="4">
    <source>
        <dbReference type="Proteomes" id="UP000001064"/>
    </source>
</evidence>
<dbReference type="Proteomes" id="UP000001064">
    <property type="component" value="Unassembled WGS sequence"/>
</dbReference>
<feature type="region of interest" description="Disordered" evidence="1">
    <location>
        <begin position="26"/>
        <end position="98"/>
    </location>
</feature>
<feature type="domain" description="Tlde1" evidence="2">
    <location>
        <begin position="23"/>
        <end position="123"/>
    </location>
</feature>